<dbReference type="PANTHER" id="PTHR47234">
    <property type="match status" value="1"/>
</dbReference>
<protein>
    <submittedName>
        <fullName evidence="9">TonB-dependent receptor</fullName>
    </submittedName>
</protein>
<dbReference type="Pfam" id="PF00593">
    <property type="entry name" value="TonB_dep_Rec_b-barrel"/>
    <property type="match status" value="1"/>
</dbReference>
<dbReference type="EMBL" id="JAVUPU010000006">
    <property type="protein sequence ID" value="MDT9599764.1"/>
    <property type="molecule type" value="Genomic_DNA"/>
</dbReference>
<keyword evidence="3" id="KW-0998">Cell outer membrane</keyword>
<dbReference type="InterPro" id="IPR036942">
    <property type="entry name" value="Beta-barrel_TonB_sf"/>
</dbReference>
<evidence type="ECO:0000256" key="3">
    <source>
        <dbReference type="ARBA" id="ARBA00023237"/>
    </source>
</evidence>
<feature type="domain" description="TonB-dependent receptor-like beta-barrel" evidence="7">
    <location>
        <begin position="440"/>
        <end position="1024"/>
    </location>
</feature>
<keyword evidence="4" id="KW-0798">TonB box</keyword>
<evidence type="ECO:0000259" key="8">
    <source>
        <dbReference type="Pfam" id="PF07715"/>
    </source>
</evidence>
<feature type="region of interest" description="Disordered" evidence="5">
    <location>
        <begin position="33"/>
        <end position="55"/>
    </location>
</feature>
<evidence type="ECO:0000256" key="6">
    <source>
        <dbReference type="SAM" id="SignalP"/>
    </source>
</evidence>
<dbReference type="Gene3D" id="2.40.170.20">
    <property type="entry name" value="TonB-dependent receptor, beta-barrel domain"/>
    <property type="match status" value="1"/>
</dbReference>
<dbReference type="Proteomes" id="UP001259572">
    <property type="component" value="Unassembled WGS sequence"/>
</dbReference>
<reference evidence="9 10" key="1">
    <citation type="submission" date="2023-05" db="EMBL/GenBank/DDBJ databases">
        <authorList>
            <person name="Guo Y."/>
        </authorList>
    </citation>
    <scope>NUCLEOTIDE SEQUENCE [LARGE SCALE GENOMIC DNA]</scope>
    <source>
        <strain evidence="9 10">GR2756</strain>
    </source>
</reference>
<gene>
    <name evidence="9" type="ORF">RQX22_12455</name>
</gene>
<keyword evidence="10" id="KW-1185">Reference proteome</keyword>
<evidence type="ECO:0000259" key="7">
    <source>
        <dbReference type="Pfam" id="PF00593"/>
    </source>
</evidence>
<dbReference type="Pfam" id="PF07715">
    <property type="entry name" value="Plug"/>
    <property type="match status" value="1"/>
</dbReference>
<dbReference type="InterPro" id="IPR037066">
    <property type="entry name" value="Plug_dom_sf"/>
</dbReference>
<dbReference type="PANTHER" id="PTHR47234:SF2">
    <property type="entry name" value="TONB-DEPENDENT RECEPTOR"/>
    <property type="match status" value="1"/>
</dbReference>
<feature type="chain" id="PRO_5047533838" evidence="6">
    <location>
        <begin position="34"/>
        <end position="1051"/>
    </location>
</feature>
<dbReference type="SUPFAM" id="SSF56935">
    <property type="entry name" value="Porins"/>
    <property type="match status" value="1"/>
</dbReference>
<comment type="caution">
    <text evidence="9">The sequence shown here is derived from an EMBL/GenBank/DDBJ whole genome shotgun (WGS) entry which is preliminary data.</text>
</comment>
<organism evidence="9 10">
    <name type="scientific">Sphingosinicella rhizophila</name>
    <dbReference type="NCBI Taxonomy" id="3050082"/>
    <lineage>
        <taxon>Bacteria</taxon>
        <taxon>Pseudomonadati</taxon>
        <taxon>Pseudomonadota</taxon>
        <taxon>Alphaproteobacteria</taxon>
        <taxon>Sphingomonadales</taxon>
        <taxon>Sphingosinicellaceae</taxon>
        <taxon>Sphingosinicella</taxon>
    </lineage>
</organism>
<feature type="domain" description="TonB-dependent receptor plug" evidence="8">
    <location>
        <begin position="73"/>
        <end position="195"/>
    </location>
</feature>
<comment type="similarity">
    <text evidence="4">Belongs to the TonB-dependent receptor family.</text>
</comment>
<dbReference type="InterPro" id="IPR012910">
    <property type="entry name" value="Plug_dom"/>
</dbReference>
<comment type="subcellular location">
    <subcellularLocation>
        <location evidence="1 4">Cell outer membrane</location>
    </subcellularLocation>
</comment>
<evidence type="ECO:0000256" key="4">
    <source>
        <dbReference type="RuleBase" id="RU003357"/>
    </source>
</evidence>
<keyword evidence="2 4" id="KW-0472">Membrane</keyword>
<accession>A0ABU3Q9I2</accession>
<proteinExistence type="inferred from homology"/>
<evidence type="ECO:0000313" key="9">
    <source>
        <dbReference type="EMBL" id="MDT9599764.1"/>
    </source>
</evidence>
<evidence type="ECO:0000256" key="5">
    <source>
        <dbReference type="SAM" id="MobiDB-lite"/>
    </source>
</evidence>
<name>A0ABU3Q9I2_9SPHN</name>
<evidence type="ECO:0000313" key="10">
    <source>
        <dbReference type="Proteomes" id="UP001259572"/>
    </source>
</evidence>
<keyword evidence="9" id="KW-0675">Receptor</keyword>
<dbReference type="RefSeq" id="WP_315726866.1">
    <property type="nucleotide sequence ID" value="NZ_JAVUPU010000006.1"/>
</dbReference>
<evidence type="ECO:0000256" key="1">
    <source>
        <dbReference type="ARBA" id="ARBA00004442"/>
    </source>
</evidence>
<keyword evidence="6" id="KW-0732">Signal</keyword>
<dbReference type="Gene3D" id="2.170.130.10">
    <property type="entry name" value="TonB-dependent receptor, plug domain"/>
    <property type="match status" value="1"/>
</dbReference>
<dbReference type="InterPro" id="IPR000531">
    <property type="entry name" value="Beta-barrel_TonB"/>
</dbReference>
<evidence type="ECO:0000256" key="2">
    <source>
        <dbReference type="ARBA" id="ARBA00023136"/>
    </source>
</evidence>
<feature type="signal peptide" evidence="6">
    <location>
        <begin position="1"/>
        <end position="33"/>
    </location>
</feature>
<feature type="compositionally biased region" description="Polar residues" evidence="5">
    <location>
        <begin position="33"/>
        <end position="42"/>
    </location>
</feature>
<sequence>MRNSRLALSSNLSLKIGLLIGVSTIITPQTASAQEAQPATASDEQRDDQADTASNEIIVTGSRIPRAGFDTLEPAITVDSSYIENRGFTNVADALTATPSFGTGQSTTGLQGTFNAGQSFVDRFGLGSSRTLTLVNGRRFVSTNAPSVQGNVVGSPAPAGLQVDLNAIPAILIDRVENLSIGGAPVYGSDAIAGVVNIILKTKYQGVRLTAQTGITERGDNFRANLAGLAGFNFGGDRGNVMVALTYDRSEGLVATRRERFDRAFSFRPNPLATSALAQIPGRTPGNDGRVNPSIPFNTGNADGIPNNVLIRDRRVGPLTEGGLLLPTTGFLAADGRPLGFGPSGQTRLQFDPSGNLIPFNPGVPFSATAFSGGDGLHIGRLEPLLTDNERYMANFNASYEITSGSSIFLESSFFKGTGREVVDQASYNSPLFGNFTNVQGGLQFSATDPRLSAASQATLAGLGVTRFVLSRTFTDLGNGSGRSDNQVYRVVGGYRNNFDVLGRLMTFEATANYGRTKGNYYQTEIVQQNFVNALNARRDAAGNIVCDPNPAFNAAPGTLSPIADPNCVVLDPFGFGRRSQAALDYVTEVTRARSTIEQRIFSVSLSSPSLIDLWAGPVGFSIGAEARRESGAFNPDPLQLAGRVRNGAIVATQGSFNTKEIFGELVIPLVSEDNNIPLIHSLETEGRARYVHNSVNGGFLTYTAGGRYQPVRDLTFRGNYTRSLRSPSITELFMPTGIGPANFTDPCGAANVVSGSNPTIRQRNCAAFYKSYGIDGATFNPVILALPGLTGGNINLDNEVANAYTFGAVFSPRFFPKLSLAVDWNRIKVTGNISQLTPANIGEGCYDNPDFDLDNPDQGNAFCELLRRDRSPTRLGQISNDPLNPGIRLTFVNGAYISFKGLTATMNVRDIELEGLGLGNTTLNLLGDFYYVDELCTSNNAVTETCVQGTTENPRYTLRAAGILKHGPVSLFAEVNYRPSTKFNLLFNRESQDILEVSALTTVNAAISFEEDDWSMRLSVTNLFDKEPPFPSTTGDNLGRRFVFQAAKSF</sequence>